<evidence type="ECO:0000313" key="2">
    <source>
        <dbReference type="Proteomes" id="UP000499080"/>
    </source>
</evidence>
<gene>
    <name evidence="1" type="ORF">AVEN_92181_1</name>
</gene>
<keyword evidence="2" id="KW-1185">Reference proteome</keyword>
<evidence type="ECO:0000313" key="1">
    <source>
        <dbReference type="EMBL" id="GBO44929.1"/>
    </source>
</evidence>
<dbReference type="AlphaFoldDB" id="A0A4Y2X609"/>
<dbReference type="EMBL" id="BGPR01071858">
    <property type="protein sequence ID" value="GBO44929.1"/>
    <property type="molecule type" value="Genomic_DNA"/>
</dbReference>
<comment type="caution">
    <text evidence="1">The sequence shown here is derived from an EMBL/GenBank/DDBJ whole genome shotgun (WGS) entry which is preliminary data.</text>
</comment>
<name>A0A4Y2X609_ARAVE</name>
<sequence>MERFHSILELVHYTERFHSFLENSKMIIPAVVAALVLGVAFDEPSLTTKPYYIFDPNAINNSLVVSCSFDKAPTHAAGLFCIVNGLTV</sequence>
<proteinExistence type="predicted"/>
<dbReference type="Proteomes" id="UP000499080">
    <property type="component" value="Unassembled WGS sequence"/>
</dbReference>
<protein>
    <submittedName>
        <fullName evidence="1">Uncharacterized protein</fullName>
    </submittedName>
</protein>
<reference evidence="1 2" key="1">
    <citation type="journal article" date="2019" name="Sci. Rep.">
        <title>Orb-weaving spider Araneus ventricosus genome elucidates the spidroin gene catalogue.</title>
        <authorList>
            <person name="Kono N."/>
            <person name="Nakamura H."/>
            <person name="Ohtoshi R."/>
            <person name="Moran D.A.P."/>
            <person name="Shinohara A."/>
            <person name="Yoshida Y."/>
            <person name="Fujiwara M."/>
            <person name="Mori M."/>
            <person name="Tomita M."/>
            <person name="Arakawa K."/>
        </authorList>
    </citation>
    <scope>NUCLEOTIDE SEQUENCE [LARGE SCALE GENOMIC DNA]</scope>
</reference>
<organism evidence="1 2">
    <name type="scientific">Araneus ventricosus</name>
    <name type="common">Orbweaver spider</name>
    <name type="synonym">Epeira ventricosa</name>
    <dbReference type="NCBI Taxonomy" id="182803"/>
    <lineage>
        <taxon>Eukaryota</taxon>
        <taxon>Metazoa</taxon>
        <taxon>Ecdysozoa</taxon>
        <taxon>Arthropoda</taxon>
        <taxon>Chelicerata</taxon>
        <taxon>Arachnida</taxon>
        <taxon>Araneae</taxon>
        <taxon>Araneomorphae</taxon>
        <taxon>Entelegynae</taxon>
        <taxon>Araneoidea</taxon>
        <taxon>Araneidae</taxon>
        <taxon>Araneus</taxon>
    </lineage>
</organism>
<accession>A0A4Y2X609</accession>